<name>A0ACC0D6V0_9PEZI</name>
<evidence type="ECO:0000313" key="2">
    <source>
        <dbReference type="Proteomes" id="UP001497680"/>
    </source>
</evidence>
<organism evidence="1 2">
    <name type="scientific">Hypoxylon rubiginosum</name>
    <dbReference type="NCBI Taxonomy" id="110542"/>
    <lineage>
        <taxon>Eukaryota</taxon>
        <taxon>Fungi</taxon>
        <taxon>Dikarya</taxon>
        <taxon>Ascomycota</taxon>
        <taxon>Pezizomycotina</taxon>
        <taxon>Sordariomycetes</taxon>
        <taxon>Xylariomycetidae</taxon>
        <taxon>Xylariales</taxon>
        <taxon>Hypoxylaceae</taxon>
        <taxon>Hypoxylon</taxon>
    </lineage>
</organism>
<dbReference type="Proteomes" id="UP001497680">
    <property type="component" value="Unassembled WGS sequence"/>
</dbReference>
<accession>A0ACC0D6V0</accession>
<proteinExistence type="predicted"/>
<protein>
    <submittedName>
        <fullName evidence="1">Uncharacterized protein</fullName>
    </submittedName>
</protein>
<evidence type="ECO:0000313" key="1">
    <source>
        <dbReference type="EMBL" id="KAI6088319.1"/>
    </source>
</evidence>
<dbReference type="EMBL" id="MU394302">
    <property type="protein sequence ID" value="KAI6088319.1"/>
    <property type="molecule type" value="Genomic_DNA"/>
</dbReference>
<comment type="caution">
    <text evidence="1">The sequence shown here is derived from an EMBL/GenBank/DDBJ whole genome shotgun (WGS) entry which is preliminary data.</text>
</comment>
<reference evidence="1 2" key="1">
    <citation type="journal article" date="2022" name="New Phytol.">
        <title>Ecological generalism drives hyperdiversity of secondary metabolite gene clusters in xylarialean endophytes.</title>
        <authorList>
            <person name="Franco M.E.E."/>
            <person name="Wisecaver J.H."/>
            <person name="Arnold A.E."/>
            <person name="Ju Y.M."/>
            <person name="Slot J.C."/>
            <person name="Ahrendt S."/>
            <person name="Moore L.P."/>
            <person name="Eastman K.E."/>
            <person name="Scott K."/>
            <person name="Konkel Z."/>
            <person name="Mondo S.J."/>
            <person name="Kuo A."/>
            <person name="Hayes R.D."/>
            <person name="Haridas S."/>
            <person name="Andreopoulos B."/>
            <person name="Riley R."/>
            <person name="LaButti K."/>
            <person name="Pangilinan J."/>
            <person name="Lipzen A."/>
            <person name="Amirebrahimi M."/>
            <person name="Yan J."/>
            <person name="Adam C."/>
            <person name="Keymanesh K."/>
            <person name="Ng V."/>
            <person name="Louie K."/>
            <person name="Northen T."/>
            <person name="Drula E."/>
            <person name="Henrissat B."/>
            <person name="Hsieh H.M."/>
            <person name="Youens-Clark K."/>
            <person name="Lutzoni F."/>
            <person name="Miadlikowska J."/>
            <person name="Eastwood D.C."/>
            <person name="Hamelin R.C."/>
            <person name="Grigoriev I.V."/>
            <person name="U'Ren J.M."/>
        </authorList>
    </citation>
    <scope>NUCLEOTIDE SEQUENCE [LARGE SCALE GENOMIC DNA]</scope>
    <source>
        <strain evidence="1 2">ER1909</strain>
    </source>
</reference>
<sequence length="628" mass="70427">MNNSTSSSDNDKVGNTGMDSATLAGVISTAITFAALIVSSIQLLYQYYTNVSLNALGARNCNERVMGYWAKFTRRRWRWLELRFEIIFESPVLFVAPAINSRGPVPGQPIWYMDGSPRSCLETRVGRLPSAKVAMSPTTAGARHSINVEATWVALLRALQLMERDSTYWQEYASGSEELGLPPTTPPFIDRSLAVAVQAQTLSWDFVPNFKKPFATSTIAHIVEIAALLGIHWTMWDPTADRYRAEGNGFILLGSFIAEQGVVFQLIKHDRSSFGEARLIPNDDVKKFCFGFAPTLWQPDEMAAVLGKKEGLLDVFPADPILPLLRLGSRQEVVDTLMDIGLPIQTAEHFLAEDARVSHLFPVIFDVLGMLGRSLSVRGYCYRMVPNPTIFRYDRRWFRTQRLLLEFGNHFQAMLASAPDPDPTLTDGDRRVPNALSGIASALDRLHPYLHDSATKDYSHALLEALRDAVKIVDYYLKDPASGDGDAPPSETLVLEVVRDHVCCLVADLRRRPSRLLDAHPLGRNDDGARERGYVAFLFGRCRYAVTHRDYELDDDTLGGDLKEREEWGGGRGGGGGGRWPDARLREVTWCLLVFRMLCWLQLHDFHRDDVMIPRSATFGSRMPVYII</sequence>
<keyword evidence="2" id="KW-1185">Reference proteome</keyword>
<gene>
    <name evidence="1" type="ORF">F4821DRAFT_93279</name>
</gene>